<proteinExistence type="predicted"/>
<gene>
    <name evidence="7" type="ORF">D915_006234</name>
</gene>
<evidence type="ECO:0000256" key="6">
    <source>
        <dbReference type="SAM" id="MobiDB-lite"/>
    </source>
</evidence>
<dbReference type="GO" id="GO:0060294">
    <property type="term" value="P:cilium movement involved in cell motility"/>
    <property type="evidence" value="ECO:0007669"/>
    <property type="project" value="InterPro"/>
</dbReference>
<feature type="compositionally biased region" description="Acidic residues" evidence="6">
    <location>
        <begin position="412"/>
        <end position="427"/>
    </location>
</feature>
<feature type="compositionally biased region" description="Acidic residues" evidence="6">
    <location>
        <begin position="207"/>
        <end position="237"/>
    </location>
</feature>
<protein>
    <submittedName>
        <fullName evidence="7">Radial spoke head protein 4 like protein A</fullName>
    </submittedName>
</protein>
<evidence type="ECO:0000256" key="3">
    <source>
        <dbReference type="ARBA" id="ARBA00023069"/>
    </source>
</evidence>
<feature type="region of interest" description="Disordered" evidence="6">
    <location>
        <begin position="529"/>
        <end position="575"/>
    </location>
</feature>
<name>A0A4E0R8F5_FASHE</name>
<keyword evidence="5" id="KW-0966">Cell projection</keyword>
<feature type="region of interest" description="Disordered" evidence="6">
    <location>
        <begin position="347"/>
        <end position="375"/>
    </location>
</feature>
<comment type="caution">
    <text evidence="7">The sequence shown here is derived from an EMBL/GenBank/DDBJ whole genome shotgun (WGS) entry which is preliminary data.</text>
</comment>
<dbReference type="InterPro" id="IPR006802">
    <property type="entry name" value="Radial_spoke"/>
</dbReference>
<evidence type="ECO:0000256" key="4">
    <source>
        <dbReference type="ARBA" id="ARBA00023212"/>
    </source>
</evidence>
<dbReference type="PANTHER" id="PTHR13159">
    <property type="entry name" value="RADIAL SPOKEHEAD-RELATED"/>
    <property type="match status" value="1"/>
</dbReference>
<keyword evidence="4" id="KW-0206">Cytoskeleton</keyword>
<dbReference type="AlphaFoldDB" id="A0A4E0R8F5"/>
<reference evidence="7" key="1">
    <citation type="submission" date="2019-03" db="EMBL/GenBank/DDBJ databases">
        <title>Improved annotation for the trematode Fasciola hepatica.</title>
        <authorList>
            <person name="Choi Y.-J."/>
            <person name="Martin J."/>
            <person name="Mitreva M."/>
        </authorList>
    </citation>
    <scope>NUCLEOTIDE SEQUENCE [LARGE SCALE GENOMIC DNA]</scope>
</reference>
<feature type="compositionally biased region" description="Acidic residues" evidence="6">
    <location>
        <begin position="348"/>
        <end position="360"/>
    </location>
</feature>
<evidence type="ECO:0000256" key="5">
    <source>
        <dbReference type="ARBA" id="ARBA00023273"/>
    </source>
</evidence>
<dbReference type="Pfam" id="PF04712">
    <property type="entry name" value="Radial_spoke"/>
    <property type="match status" value="1"/>
</dbReference>
<dbReference type="GO" id="GO:0001534">
    <property type="term" value="C:radial spoke"/>
    <property type="evidence" value="ECO:0007669"/>
    <property type="project" value="InterPro"/>
</dbReference>
<dbReference type="EMBL" id="JXXN02002252">
    <property type="protein sequence ID" value="THD23246.1"/>
    <property type="molecule type" value="Genomic_DNA"/>
</dbReference>
<dbReference type="PANTHER" id="PTHR13159:SF0">
    <property type="entry name" value="RADIAL SPOKE HEAD 6 HOMOLOG A"/>
    <property type="match status" value="1"/>
</dbReference>
<keyword evidence="8" id="KW-1185">Reference proteome</keyword>
<comment type="subcellular location">
    <subcellularLocation>
        <location evidence="1">Cytoplasm</location>
        <location evidence="1">Cytoskeleton</location>
        <location evidence="1">Cilium axoneme</location>
    </subcellularLocation>
</comment>
<dbReference type="Proteomes" id="UP000230066">
    <property type="component" value="Unassembled WGS sequence"/>
</dbReference>
<accession>A0A4E0R8F5</accession>
<keyword evidence="3" id="KW-0969">Cilium</keyword>
<evidence type="ECO:0000313" key="7">
    <source>
        <dbReference type="EMBL" id="THD23246.1"/>
    </source>
</evidence>
<evidence type="ECO:0000256" key="1">
    <source>
        <dbReference type="ARBA" id="ARBA00004430"/>
    </source>
</evidence>
<dbReference type="GO" id="GO:0035082">
    <property type="term" value="P:axoneme assembly"/>
    <property type="evidence" value="ECO:0007669"/>
    <property type="project" value="TreeGrafter"/>
</dbReference>
<keyword evidence="2" id="KW-0963">Cytoplasm</keyword>
<evidence type="ECO:0000313" key="8">
    <source>
        <dbReference type="Proteomes" id="UP000230066"/>
    </source>
</evidence>
<feature type="compositionally biased region" description="Acidic residues" evidence="6">
    <location>
        <begin position="549"/>
        <end position="563"/>
    </location>
</feature>
<evidence type="ECO:0000256" key="2">
    <source>
        <dbReference type="ARBA" id="ARBA00022490"/>
    </source>
</evidence>
<sequence length="575" mass="64726">MTLLNSNWQLALVQFQPTTSCHRYYATKMGDLMIKSENSESMSSFIEDKTLLMRNEDKRGNNLYFHLKECLKYFFTHPKSDTFVNFEKISRKLKTEKNYAAYEESLPSNPAVLSMAKIQQKLFTKAEGEEEEPVIEENVDHPFPNVMELAYQLELAGIGLGSCETMNLTLAIKQLVSSIPVKSARFWGKIFGIMQNTYVVEVEFEEGEDMEEDMEDEEAPDDVDDDEGVNDMDDEDAENARDVLPKNKWKPPPKVPKEPNNQLGVNQKAYYVCHEPGLKWMRLPPVTPQQIMAARSIRSLFTGNLDNTVSCSPEYPGTEAHYLRAQIARISSSTHISPEGYFQMGRGDEEEEEQLEDEEGISGQDCTKNPEYEPMGNSELAAAGLDHWVHHRPYILPQGRITWWNPSKTSGEEMDDALEEEDENEDGEITKAPPPRPERGPPILTQISHDLPIFGQPAWSVRLGSNLIPEYSPVVVSSNLWPGAHAVAWSKSFENVYIGWGIKASGPGFQPHLPLDPLEEFVETADLTETTDPTPVDEAALRAAHGADDLAEEDEIRGDEEGSDAYQGEEGQEDD</sequence>
<feature type="region of interest" description="Disordered" evidence="6">
    <location>
        <begin position="405"/>
        <end position="438"/>
    </location>
</feature>
<feature type="region of interest" description="Disordered" evidence="6">
    <location>
        <begin position="207"/>
        <end position="262"/>
    </location>
</feature>
<organism evidence="7 8">
    <name type="scientific">Fasciola hepatica</name>
    <name type="common">Liver fluke</name>
    <dbReference type="NCBI Taxonomy" id="6192"/>
    <lineage>
        <taxon>Eukaryota</taxon>
        <taxon>Metazoa</taxon>
        <taxon>Spiralia</taxon>
        <taxon>Lophotrochozoa</taxon>
        <taxon>Platyhelminthes</taxon>
        <taxon>Trematoda</taxon>
        <taxon>Digenea</taxon>
        <taxon>Plagiorchiida</taxon>
        <taxon>Echinostomata</taxon>
        <taxon>Echinostomatoidea</taxon>
        <taxon>Fasciolidae</taxon>
        <taxon>Fasciola</taxon>
    </lineage>
</organism>